<dbReference type="Proteomes" id="UP001409291">
    <property type="component" value="Unassembled WGS sequence"/>
</dbReference>
<evidence type="ECO:0000313" key="2">
    <source>
        <dbReference type="EMBL" id="MEN5379993.1"/>
    </source>
</evidence>
<protein>
    <submittedName>
        <fullName evidence="2">Uncharacterized protein</fullName>
    </submittedName>
</protein>
<keyword evidence="1" id="KW-0812">Transmembrane</keyword>
<gene>
    <name evidence="2" type="ORF">ABE541_22185</name>
</gene>
<evidence type="ECO:0000256" key="1">
    <source>
        <dbReference type="SAM" id="Phobius"/>
    </source>
</evidence>
<keyword evidence="1" id="KW-0472">Membrane</keyword>
<name>A0ABV0C0G2_9SPHI</name>
<sequence>MTLGMTFIFSGTVVSFIILSNAYFEGSKSIDISGKIIDYSLGSRNNKHYIEIKENQFERIIKLQVQQPYEIGQTFEKRMYIGKWGLLFLKK</sequence>
<dbReference type="EMBL" id="JBDJNQ010000013">
    <property type="protein sequence ID" value="MEN5379993.1"/>
    <property type="molecule type" value="Genomic_DNA"/>
</dbReference>
<feature type="transmembrane region" description="Helical" evidence="1">
    <location>
        <begin position="6"/>
        <end position="24"/>
    </location>
</feature>
<keyword evidence="1" id="KW-1133">Transmembrane helix</keyword>
<comment type="caution">
    <text evidence="2">The sequence shown here is derived from an EMBL/GenBank/DDBJ whole genome shotgun (WGS) entry which is preliminary data.</text>
</comment>
<evidence type="ECO:0000313" key="3">
    <source>
        <dbReference type="Proteomes" id="UP001409291"/>
    </source>
</evidence>
<accession>A0ABV0C0G2</accession>
<organism evidence="2 3">
    <name type="scientific">Sphingobacterium kitahiroshimense</name>
    <dbReference type="NCBI Taxonomy" id="470446"/>
    <lineage>
        <taxon>Bacteria</taxon>
        <taxon>Pseudomonadati</taxon>
        <taxon>Bacteroidota</taxon>
        <taxon>Sphingobacteriia</taxon>
        <taxon>Sphingobacteriales</taxon>
        <taxon>Sphingobacteriaceae</taxon>
        <taxon>Sphingobacterium</taxon>
    </lineage>
</organism>
<keyword evidence="3" id="KW-1185">Reference proteome</keyword>
<proteinExistence type="predicted"/>
<dbReference type="RefSeq" id="WP_132771165.1">
    <property type="nucleotide sequence ID" value="NZ_JBDJNQ010000013.1"/>
</dbReference>
<reference evidence="2 3" key="1">
    <citation type="submission" date="2024-04" db="EMBL/GenBank/DDBJ databases">
        <title>WGS of bacteria from Torrens River.</title>
        <authorList>
            <person name="Wyrsch E.R."/>
            <person name="Drigo B."/>
        </authorList>
    </citation>
    <scope>NUCLEOTIDE SEQUENCE [LARGE SCALE GENOMIC DNA]</scope>
    <source>
        <strain evidence="2 3">TWI391</strain>
    </source>
</reference>